<proteinExistence type="predicted"/>
<evidence type="ECO:0000313" key="4">
    <source>
        <dbReference type="Proteomes" id="UP001209412"/>
    </source>
</evidence>
<keyword evidence="1" id="KW-0472">Membrane</keyword>
<evidence type="ECO:0000313" key="3">
    <source>
        <dbReference type="EMBL" id="MDQ6408739.1"/>
    </source>
</evidence>
<dbReference type="RefSeq" id="WP_266258469.1">
    <property type="nucleotide sequence ID" value="NZ_JAMXWF010000011.1"/>
</dbReference>
<evidence type="ECO:0000313" key="2">
    <source>
        <dbReference type="EMBL" id="MCX4146914.1"/>
    </source>
</evidence>
<keyword evidence="4" id="KW-1185">Reference proteome</keyword>
<protein>
    <submittedName>
        <fullName evidence="3">Uncharacterized protein</fullName>
    </submittedName>
</protein>
<feature type="transmembrane region" description="Helical" evidence="1">
    <location>
        <begin position="15"/>
        <end position="39"/>
    </location>
</feature>
<keyword evidence="1" id="KW-1133">Transmembrane helix</keyword>
<dbReference type="EMBL" id="JAMXWF010000011">
    <property type="protein sequence ID" value="MDQ6408739.1"/>
    <property type="molecule type" value="Genomic_DNA"/>
</dbReference>
<comment type="caution">
    <text evidence="3">The sequence shown here is derived from an EMBL/GenBank/DDBJ whole genome shotgun (WGS) entry which is preliminary data.</text>
</comment>
<dbReference type="Proteomes" id="UP001209412">
    <property type="component" value="Unassembled WGS sequence"/>
</dbReference>
<sequence>MPFVRVRKPDNFARWAQIAAAISSGGGILIAGVSVGVGIHQFSQTQREAEFARFEEAQKLHETQAIEARRPYLEQKLKWCTEAIEKAAAIAADANQAKPETKTRFWQLYYGVMAMIENKELEKAMVAFGNAMDTGQVKQLQKLSLHISYACRDEMAKEWSPAWSR</sequence>
<organism evidence="3 5">
    <name type="scientific">Paraburkholderia madseniana</name>
    <dbReference type="NCBI Taxonomy" id="2599607"/>
    <lineage>
        <taxon>Bacteria</taxon>
        <taxon>Pseudomonadati</taxon>
        <taxon>Pseudomonadota</taxon>
        <taxon>Betaproteobacteria</taxon>
        <taxon>Burkholderiales</taxon>
        <taxon>Burkholderiaceae</taxon>
        <taxon>Paraburkholderia</taxon>
    </lineage>
</organism>
<evidence type="ECO:0000256" key="1">
    <source>
        <dbReference type="SAM" id="Phobius"/>
    </source>
</evidence>
<name>A0AAP5BF29_9BURK</name>
<dbReference type="AlphaFoldDB" id="A0AAP5BF29"/>
<evidence type="ECO:0000313" key="5">
    <source>
        <dbReference type="Proteomes" id="UP001242288"/>
    </source>
</evidence>
<dbReference type="Proteomes" id="UP001242288">
    <property type="component" value="Unassembled WGS sequence"/>
</dbReference>
<accession>A0AAP5BF29</accession>
<keyword evidence="1" id="KW-0812">Transmembrane</keyword>
<gene>
    <name evidence="3" type="ORF">NIE36_16235</name>
    <name evidence="2" type="ORF">OSB80_16280</name>
</gene>
<dbReference type="EMBL" id="JAPKHW010000011">
    <property type="protein sequence ID" value="MCX4146914.1"/>
    <property type="molecule type" value="Genomic_DNA"/>
</dbReference>
<reference evidence="3" key="1">
    <citation type="submission" date="2022-06" db="EMBL/GenBank/DDBJ databases">
        <title>PHB producers.</title>
        <authorList>
            <person name="Besaury L."/>
        </authorList>
    </citation>
    <scope>NUCLEOTIDE SEQUENCE</scope>
    <source>
        <strain evidence="3 4">SEWS6</strain>
    </source>
</reference>